<dbReference type="InterPro" id="IPR008927">
    <property type="entry name" value="6-PGluconate_DH-like_C_sf"/>
</dbReference>
<dbReference type="SUPFAM" id="SSF48179">
    <property type="entry name" value="6-phosphogluconate dehydrogenase C-terminal domain-like"/>
    <property type="match status" value="1"/>
</dbReference>
<evidence type="ECO:0000256" key="2">
    <source>
        <dbReference type="ARBA" id="ARBA00023002"/>
    </source>
</evidence>
<evidence type="ECO:0000313" key="7">
    <source>
        <dbReference type="Proteomes" id="UP000283442"/>
    </source>
</evidence>
<dbReference type="InterPro" id="IPR014026">
    <property type="entry name" value="UDP-Glc/GDP-Man_DH_dimer"/>
</dbReference>
<dbReference type="InterPro" id="IPR028359">
    <property type="entry name" value="UDP_ManNAc/GlcNAc_DH"/>
</dbReference>
<dbReference type="EMBL" id="QRHE01000003">
    <property type="protein sequence ID" value="RHF52366.1"/>
    <property type="molecule type" value="Genomic_DNA"/>
</dbReference>
<dbReference type="GO" id="GO:0000271">
    <property type="term" value="P:polysaccharide biosynthetic process"/>
    <property type="evidence" value="ECO:0007669"/>
    <property type="project" value="InterPro"/>
</dbReference>
<dbReference type="Pfam" id="PF03720">
    <property type="entry name" value="UDPG_MGDP_dh_C"/>
    <property type="match status" value="1"/>
</dbReference>
<dbReference type="Pfam" id="PF03721">
    <property type="entry name" value="UDPG_MGDP_dh_N"/>
    <property type="match status" value="1"/>
</dbReference>
<dbReference type="Gene3D" id="3.40.50.720">
    <property type="entry name" value="NAD(P)-binding Rossmann-like Domain"/>
    <property type="match status" value="2"/>
</dbReference>
<dbReference type="InterPro" id="IPR014027">
    <property type="entry name" value="UDP-Glc/GDP-Man_DH_C"/>
</dbReference>
<dbReference type="GO" id="GO:0016628">
    <property type="term" value="F:oxidoreductase activity, acting on the CH-CH group of donors, NAD or NADP as acceptor"/>
    <property type="evidence" value="ECO:0007669"/>
    <property type="project" value="InterPro"/>
</dbReference>
<evidence type="ECO:0000313" key="6">
    <source>
        <dbReference type="EMBL" id="RHF52366.1"/>
    </source>
</evidence>
<reference evidence="6 7" key="1">
    <citation type="submission" date="2018-08" db="EMBL/GenBank/DDBJ databases">
        <title>A genome reference for cultivated species of the human gut microbiota.</title>
        <authorList>
            <person name="Zou Y."/>
            <person name="Xue W."/>
            <person name="Luo G."/>
        </authorList>
    </citation>
    <scope>NUCLEOTIDE SEQUENCE [LARGE SCALE GENOMIC DNA]</scope>
    <source>
        <strain evidence="6 7">AM25-21AC</strain>
    </source>
</reference>
<keyword evidence="2" id="KW-0560">Oxidoreductase</keyword>
<dbReference type="SUPFAM" id="SSF52413">
    <property type="entry name" value="UDP-glucose/GDP-mannose dehydrogenase C-terminal domain"/>
    <property type="match status" value="1"/>
</dbReference>
<evidence type="ECO:0000256" key="3">
    <source>
        <dbReference type="ARBA" id="ARBA00023027"/>
    </source>
</evidence>
<dbReference type="RefSeq" id="WP_118175439.1">
    <property type="nucleotide sequence ID" value="NZ_JAQEAO010000003.1"/>
</dbReference>
<dbReference type="InterPro" id="IPR036220">
    <property type="entry name" value="UDP-Glc/GDP-Man_DH_C_sf"/>
</dbReference>
<organism evidence="6 7">
    <name type="scientific">Mitsuokella multacida</name>
    <dbReference type="NCBI Taxonomy" id="52226"/>
    <lineage>
        <taxon>Bacteria</taxon>
        <taxon>Bacillati</taxon>
        <taxon>Bacillota</taxon>
        <taxon>Negativicutes</taxon>
        <taxon>Selenomonadales</taxon>
        <taxon>Selenomonadaceae</taxon>
        <taxon>Mitsuokella</taxon>
    </lineage>
</organism>
<dbReference type="PIRSF" id="PIRSF000124">
    <property type="entry name" value="UDPglc_GDPman_dh"/>
    <property type="match status" value="1"/>
</dbReference>
<gene>
    <name evidence="6" type="ORF">DW674_04125</name>
</gene>
<dbReference type="InterPro" id="IPR017476">
    <property type="entry name" value="UDP-Glc/GDP-Man"/>
</dbReference>
<dbReference type="SUPFAM" id="SSF51735">
    <property type="entry name" value="NAD(P)-binding Rossmann-fold domains"/>
    <property type="match status" value="1"/>
</dbReference>
<protein>
    <submittedName>
        <fullName evidence="6">Nucleotide sugar dehydrogenase</fullName>
    </submittedName>
</protein>
<dbReference type="AlphaFoldDB" id="A0A414NY36"/>
<evidence type="ECO:0000256" key="1">
    <source>
        <dbReference type="ARBA" id="ARBA00006601"/>
    </source>
</evidence>
<dbReference type="PANTHER" id="PTHR43491:SF2">
    <property type="entry name" value="UDP-N-ACETYL-D-MANNOSAMINE DEHYDROGENASE"/>
    <property type="match status" value="1"/>
</dbReference>
<dbReference type="SMART" id="SM00984">
    <property type="entry name" value="UDPG_MGDP_dh_C"/>
    <property type="match status" value="1"/>
</dbReference>
<dbReference type="PANTHER" id="PTHR43491">
    <property type="entry name" value="UDP-N-ACETYL-D-MANNOSAMINE DEHYDROGENASE"/>
    <property type="match status" value="1"/>
</dbReference>
<evidence type="ECO:0000259" key="5">
    <source>
        <dbReference type="SMART" id="SM00984"/>
    </source>
</evidence>
<accession>A0A414NY36</accession>
<dbReference type="PIRSF" id="PIRSF500136">
    <property type="entry name" value="UDP_ManNAc_DH"/>
    <property type="match status" value="1"/>
</dbReference>
<sequence>MHFAKQLQERKRHLAVLGLGYVGLPLAVRFSEHFSVLGLDQNEEKIASYRAGHDVTEEVGDEALGRASIRYTSDMSQLVRASFIIVAVPTPVHADKTPDLGPVVSASHSVGRYLQRGSVVVYESTVYPGVTEELCRPILEQESGLVCGRDFKIGYSPERINPGDRKHGLEQVTKIVSGCDDEALDTIAQVYGTAIPSIYRAASIKVAEAAKLVENAQRDVNIAFMNELSRAFHRMGIDTKEVVDAMDTKWNALHFRPGLVGGHCIGVDPYYFIYQAEKYGGHAPIVTAARQTNEGMSAFVTGNIVRELIRQKIDVAKARIVLFGMTFKENCPDTRNSRAVDIYRQLQSYGIEPLAVDSHVDATAFQREFGISLQPLDSIHDTDALVFLVAHREYVAWDMEDLRAMVRSRTEGRPVLVDVKRMFNRADVEAAGFSYWGL</sequence>
<dbReference type="GO" id="GO:0016616">
    <property type="term" value="F:oxidoreductase activity, acting on the CH-OH group of donors, NAD or NADP as acceptor"/>
    <property type="evidence" value="ECO:0007669"/>
    <property type="project" value="InterPro"/>
</dbReference>
<dbReference type="GO" id="GO:0051287">
    <property type="term" value="F:NAD binding"/>
    <property type="evidence" value="ECO:0007669"/>
    <property type="project" value="InterPro"/>
</dbReference>
<comment type="similarity">
    <text evidence="1 4">Belongs to the UDP-glucose/GDP-mannose dehydrogenase family.</text>
</comment>
<dbReference type="OrthoDB" id="9803238at2"/>
<dbReference type="InterPro" id="IPR001732">
    <property type="entry name" value="UDP-Glc/GDP-Man_DH_N"/>
</dbReference>
<comment type="caution">
    <text evidence="6">The sequence shown here is derived from an EMBL/GenBank/DDBJ whole genome shotgun (WGS) entry which is preliminary data.</text>
</comment>
<keyword evidence="3" id="KW-0520">NAD</keyword>
<dbReference type="InterPro" id="IPR036291">
    <property type="entry name" value="NAD(P)-bd_dom_sf"/>
</dbReference>
<dbReference type="Pfam" id="PF00984">
    <property type="entry name" value="UDPG_MGDP_dh"/>
    <property type="match status" value="1"/>
</dbReference>
<feature type="domain" description="UDP-glucose/GDP-mannose dehydrogenase C-terminal" evidence="5">
    <location>
        <begin position="321"/>
        <end position="425"/>
    </location>
</feature>
<proteinExistence type="inferred from homology"/>
<evidence type="ECO:0000256" key="4">
    <source>
        <dbReference type="PIRNR" id="PIRNR000124"/>
    </source>
</evidence>
<name>A0A414NY36_9FIRM</name>
<dbReference type="Proteomes" id="UP000283442">
    <property type="component" value="Unassembled WGS sequence"/>
</dbReference>
<dbReference type="NCBIfam" id="TIGR03026">
    <property type="entry name" value="NDP-sugDHase"/>
    <property type="match status" value="1"/>
</dbReference>